<comment type="function">
    <text evidence="5">Involved in the endoplasmic reticulum-associated degradation (ERAD) pathway that targets misfolded glycoproteins for degradation in an N-glycan-dependent manner. May initiate ERAD by promoting the first mannose trimming step of ERAD substrates, from Man9GlcNAc2 to Man8GlcNAc2. Seems to recognize and bind to exposed hydrophobic regions in target proteins.</text>
</comment>
<name>A0A182QEQ0_9DIPT</name>
<dbReference type="InterPro" id="IPR001382">
    <property type="entry name" value="Glyco_hydro_47"/>
</dbReference>
<feature type="compositionally biased region" description="Basic and acidic residues" evidence="8">
    <location>
        <begin position="534"/>
        <end position="543"/>
    </location>
</feature>
<dbReference type="EC" id="3.2.1.-" evidence="7"/>
<evidence type="ECO:0000256" key="8">
    <source>
        <dbReference type="SAM" id="MobiDB-lite"/>
    </source>
</evidence>
<dbReference type="InterPro" id="IPR044674">
    <property type="entry name" value="EDEM1/2/3"/>
</dbReference>
<evidence type="ECO:0000256" key="5">
    <source>
        <dbReference type="ARBA" id="ARBA00054385"/>
    </source>
</evidence>
<organism evidence="9 10">
    <name type="scientific">Anopheles farauti</name>
    <dbReference type="NCBI Taxonomy" id="69004"/>
    <lineage>
        <taxon>Eukaryota</taxon>
        <taxon>Metazoa</taxon>
        <taxon>Ecdysozoa</taxon>
        <taxon>Arthropoda</taxon>
        <taxon>Hexapoda</taxon>
        <taxon>Insecta</taxon>
        <taxon>Pterygota</taxon>
        <taxon>Neoptera</taxon>
        <taxon>Endopterygota</taxon>
        <taxon>Diptera</taxon>
        <taxon>Nematocera</taxon>
        <taxon>Culicoidea</taxon>
        <taxon>Culicidae</taxon>
        <taxon>Anophelinae</taxon>
        <taxon>Anopheles</taxon>
    </lineage>
</organism>
<dbReference type="Gene3D" id="1.50.10.10">
    <property type="match status" value="1"/>
</dbReference>
<dbReference type="GO" id="GO:1904154">
    <property type="term" value="P:positive regulation of retrograde protein transport, ER to cytosol"/>
    <property type="evidence" value="ECO:0007669"/>
    <property type="project" value="UniProtKB-ARBA"/>
</dbReference>
<dbReference type="InterPro" id="IPR036026">
    <property type="entry name" value="Seven-hairpin_glycosidases"/>
</dbReference>
<evidence type="ECO:0000256" key="7">
    <source>
        <dbReference type="RuleBase" id="RU361193"/>
    </source>
</evidence>
<dbReference type="EMBL" id="AXCN02001878">
    <property type="status" value="NOT_ANNOTATED_CDS"/>
    <property type="molecule type" value="Genomic_DNA"/>
</dbReference>
<feature type="active site" description="Proton donor" evidence="6">
    <location>
        <position position="373"/>
    </location>
</feature>
<dbReference type="PRINTS" id="PR00747">
    <property type="entry name" value="GLYHDRLASE47"/>
</dbReference>
<evidence type="ECO:0000256" key="4">
    <source>
        <dbReference type="ARBA" id="ARBA00023180"/>
    </source>
</evidence>
<dbReference type="PANTHER" id="PTHR45679:SF6">
    <property type="entry name" value="ER DEGRADATION-ENHANCING ALPHA-MANNOSIDASE-LIKE PROTEIN 2"/>
    <property type="match status" value="1"/>
</dbReference>
<feature type="active site" description="Proton donor" evidence="6">
    <location>
        <position position="135"/>
    </location>
</feature>
<evidence type="ECO:0000313" key="9">
    <source>
        <dbReference type="EnsemblMetazoa" id="AFAF008633-PA"/>
    </source>
</evidence>
<reference evidence="9" key="2">
    <citation type="submission" date="2020-05" db="UniProtKB">
        <authorList>
            <consortium name="EnsemblMetazoa"/>
        </authorList>
    </citation>
    <scope>IDENTIFICATION</scope>
    <source>
        <strain evidence="9">FAR1</strain>
    </source>
</reference>
<comment type="subcellular location">
    <subcellularLocation>
        <location evidence="1">Endoplasmic reticulum</location>
    </subcellularLocation>
</comment>
<dbReference type="GO" id="GO:0004571">
    <property type="term" value="F:mannosyl-oligosaccharide 1,2-alpha-mannosidase activity"/>
    <property type="evidence" value="ECO:0007669"/>
    <property type="project" value="InterPro"/>
</dbReference>
<dbReference type="AlphaFoldDB" id="A0A182QEQ0"/>
<dbReference type="GO" id="GO:0044322">
    <property type="term" value="C:endoplasmic reticulum quality control compartment"/>
    <property type="evidence" value="ECO:0007669"/>
    <property type="project" value="GOC"/>
</dbReference>
<keyword evidence="3" id="KW-0256">Endoplasmic reticulum</keyword>
<keyword evidence="7" id="KW-0378">Hydrolase</keyword>
<dbReference type="STRING" id="69004.A0A182QEQ0"/>
<sequence>MLETKAKCFRMLPRMFKCSRWSTATLVWCCIAVWLIRSEVQGLRKYSSSDMQRMRERVRQMFQHAYDGYLQYGVPYDELRPLSCDGIDTWGSYSLTLIDALDTLAVMGNYTEFGRVVQLLRDRSFDADINVSVFETNIRIIGGLLSAHLLSNQADLQSMGLVEPGWPCEGPLLRMAEDVAQRLLPAFDTATGMPYGTVNLRHGVPYGETAVTCTAGIGTFILEFGTLSRLTGNPVYEDVAMNALGSLYDHRSAIGLYGNHIDVQTGRWIAQDAGIGAGVDSYFEYLVKGAILLEEPSLMATFLESKAAIDRYLKREDWYVWVSMSKGQLTLPVFQSLEAYWPGLLSLYGNTKEALRVLHNYQTVWRQYGFLPEFYNIPTGEAGTNRENYPLRPELIESVMYLYRATRDPFLLEVGENMLESIEHSAKTACGYATIRNVLTHQQEDRMESFFLAETTKYLYLLFDPSNALHNDGSIGTLIQPTWHDNGKSRTQECVVGAGGHIFNTEAHPIDPMALRCCEARRNSLFVPPSSETQSERNAHRGELFFQRNQRKARNLSKKGQPWEPVARNDATFASTVVTKDEEKMTTISLPTSSAMNRDIENYDGTTGAVKTKTISSTVTVLNAQEKKPIVPVRRDGVPQADTDDASQPEEPSPLAADSKVPPYPTITESIIKGDNAEKSKSFFPLETERIEDAPMSTDQSDNTVIRSQAAVSEERKENEADKTVTTLVKLVQNLFHTTVGQQGQGRAKFDREKFYQLLARRRSAEEANEKLNISATSASPASKEKRSNELLLCRAQPYLQRLTLMGEFY</sequence>
<feature type="region of interest" description="Disordered" evidence="8">
    <location>
        <begin position="631"/>
        <end position="664"/>
    </location>
</feature>
<dbReference type="Pfam" id="PF01532">
    <property type="entry name" value="Glyco_hydro_47"/>
    <property type="match status" value="1"/>
</dbReference>
<keyword evidence="4" id="KW-0325">Glycoprotein</keyword>
<dbReference type="InterPro" id="IPR012341">
    <property type="entry name" value="6hp_glycosidase-like_sf"/>
</dbReference>
<reference evidence="10" key="1">
    <citation type="submission" date="2014-01" db="EMBL/GenBank/DDBJ databases">
        <title>The Genome Sequence of Anopheles farauti FAR1 (V2).</title>
        <authorList>
            <consortium name="The Broad Institute Genomics Platform"/>
            <person name="Neafsey D.E."/>
            <person name="Besansky N."/>
            <person name="Howell P."/>
            <person name="Walton C."/>
            <person name="Young S.K."/>
            <person name="Zeng Q."/>
            <person name="Gargeya S."/>
            <person name="Fitzgerald M."/>
            <person name="Haas B."/>
            <person name="Abouelleil A."/>
            <person name="Allen A.W."/>
            <person name="Alvarado L."/>
            <person name="Arachchi H.M."/>
            <person name="Berlin A.M."/>
            <person name="Chapman S.B."/>
            <person name="Gainer-Dewar J."/>
            <person name="Goldberg J."/>
            <person name="Griggs A."/>
            <person name="Gujja S."/>
            <person name="Hansen M."/>
            <person name="Howarth C."/>
            <person name="Imamovic A."/>
            <person name="Ireland A."/>
            <person name="Larimer J."/>
            <person name="McCowan C."/>
            <person name="Murphy C."/>
            <person name="Pearson M."/>
            <person name="Poon T.W."/>
            <person name="Priest M."/>
            <person name="Roberts A."/>
            <person name="Saif S."/>
            <person name="Shea T."/>
            <person name="Sisk P."/>
            <person name="Sykes S."/>
            <person name="Wortman J."/>
            <person name="Nusbaum C."/>
            <person name="Birren B."/>
        </authorList>
    </citation>
    <scope>NUCLEOTIDE SEQUENCE [LARGE SCALE GENOMIC DNA]</scope>
    <source>
        <strain evidence="10">FAR1</strain>
    </source>
</reference>
<dbReference type="EnsemblMetazoa" id="AFAF008633-RA">
    <property type="protein sequence ID" value="AFAF008633-PA"/>
    <property type="gene ID" value="AFAF008633"/>
</dbReference>
<dbReference type="Proteomes" id="UP000075886">
    <property type="component" value="Unassembled WGS sequence"/>
</dbReference>
<dbReference type="GO" id="GO:0005509">
    <property type="term" value="F:calcium ion binding"/>
    <property type="evidence" value="ECO:0007669"/>
    <property type="project" value="InterPro"/>
</dbReference>
<dbReference type="FunFam" id="1.50.10.10:FF:000015">
    <property type="entry name" value="alpha-1,2-Mannosidase"/>
    <property type="match status" value="1"/>
</dbReference>
<evidence type="ECO:0000313" key="10">
    <source>
        <dbReference type="Proteomes" id="UP000075886"/>
    </source>
</evidence>
<feature type="active site" evidence="6">
    <location>
        <position position="394"/>
    </location>
</feature>
<feature type="region of interest" description="Disordered" evidence="8">
    <location>
        <begin position="528"/>
        <end position="563"/>
    </location>
</feature>
<comment type="similarity">
    <text evidence="2 7">Belongs to the glycosyl hydrolase 47 family.</text>
</comment>
<feature type="active site" evidence="6">
    <location>
        <position position="280"/>
    </location>
</feature>
<accession>A0A182QEQ0</accession>
<dbReference type="VEuPathDB" id="VectorBase:AFAF008633"/>
<dbReference type="PANTHER" id="PTHR45679">
    <property type="entry name" value="ER DEGRADATION-ENHANCING ALPHA-MANNOSIDASE-LIKE PROTEIN 2"/>
    <property type="match status" value="1"/>
</dbReference>
<evidence type="ECO:0000256" key="2">
    <source>
        <dbReference type="ARBA" id="ARBA00007658"/>
    </source>
</evidence>
<dbReference type="GO" id="GO:1904380">
    <property type="term" value="P:endoplasmic reticulum mannose trimming"/>
    <property type="evidence" value="ECO:0007669"/>
    <property type="project" value="InterPro"/>
</dbReference>
<dbReference type="GO" id="GO:0005975">
    <property type="term" value="P:carbohydrate metabolic process"/>
    <property type="evidence" value="ECO:0007669"/>
    <property type="project" value="InterPro"/>
</dbReference>
<evidence type="ECO:0000256" key="6">
    <source>
        <dbReference type="PIRSR" id="PIRSR601382-1"/>
    </source>
</evidence>
<dbReference type="SUPFAM" id="SSF48225">
    <property type="entry name" value="Seven-hairpin glycosidases"/>
    <property type="match status" value="1"/>
</dbReference>
<keyword evidence="7" id="KW-0326">Glycosidase</keyword>
<proteinExistence type="inferred from homology"/>
<protein>
    <recommendedName>
        <fullName evidence="7">alpha-1,2-Mannosidase</fullName>
        <ecNumber evidence="7">3.2.1.-</ecNumber>
    </recommendedName>
</protein>
<keyword evidence="10" id="KW-1185">Reference proteome</keyword>
<evidence type="ECO:0000256" key="1">
    <source>
        <dbReference type="ARBA" id="ARBA00004240"/>
    </source>
</evidence>
<dbReference type="GO" id="GO:0016020">
    <property type="term" value="C:membrane"/>
    <property type="evidence" value="ECO:0007669"/>
    <property type="project" value="InterPro"/>
</dbReference>
<evidence type="ECO:0000256" key="3">
    <source>
        <dbReference type="ARBA" id="ARBA00022824"/>
    </source>
</evidence>